<reference evidence="1" key="1">
    <citation type="submission" date="2022-06" db="EMBL/GenBank/DDBJ databases">
        <title>Aquibacillus sp. a new bacterium isolated from soil saline samples.</title>
        <authorList>
            <person name="Galisteo C."/>
            <person name="De La Haba R."/>
            <person name="Sanchez-Porro C."/>
            <person name="Ventosa A."/>
        </authorList>
    </citation>
    <scope>NUCLEOTIDE SEQUENCE</scope>
    <source>
        <strain evidence="1">JCM 12387</strain>
    </source>
</reference>
<dbReference type="RefSeq" id="WP_259868828.1">
    <property type="nucleotide sequence ID" value="NZ_JAMQJZ010000004.1"/>
</dbReference>
<name>A0A9X3WL42_9BACI</name>
<evidence type="ECO:0000313" key="2">
    <source>
        <dbReference type="Proteomes" id="UP001145072"/>
    </source>
</evidence>
<proteinExistence type="predicted"/>
<sequence length="68" mass="8024">MVREQIAFPVEKRKLLTEEEQALLADYKGKEKAANTTVSKAYYTGRIHAFYDIIDLIYRDRLKERMGK</sequence>
<dbReference type="AlphaFoldDB" id="A0A9X3WL42"/>
<protein>
    <submittedName>
        <fullName evidence="1">Uncharacterized protein</fullName>
    </submittedName>
</protein>
<accession>A0A9X3WL42</accession>
<keyword evidence="2" id="KW-1185">Reference proteome</keyword>
<organism evidence="1 2">
    <name type="scientific">Aquibacillus koreensis</name>
    <dbReference type="NCBI Taxonomy" id="279446"/>
    <lineage>
        <taxon>Bacteria</taxon>
        <taxon>Bacillati</taxon>
        <taxon>Bacillota</taxon>
        <taxon>Bacilli</taxon>
        <taxon>Bacillales</taxon>
        <taxon>Bacillaceae</taxon>
        <taxon>Aquibacillus</taxon>
    </lineage>
</organism>
<comment type="caution">
    <text evidence="1">The sequence shown here is derived from an EMBL/GenBank/DDBJ whole genome shotgun (WGS) entry which is preliminary data.</text>
</comment>
<dbReference type="Proteomes" id="UP001145072">
    <property type="component" value="Unassembled WGS sequence"/>
</dbReference>
<dbReference type="EMBL" id="JAMQJZ010000004">
    <property type="protein sequence ID" value="MDC3420276.1"/>
    <property type="molecule type" value="Genomic_DNA"/>
</dbReference>
<gene>
    <name evidence="1" type="ORF">NC661_07820</name>
</gene>
<evidence type="ECO:0000313" key="1">
    <source>
        <dbReference type="EMBL" id="MDC3420276.1"/>
    </source>
</evidence>